<dbReference type="EC" id="2.4.1.34" evidence="1"/>
<keyword evidence="1" id="KW-0808">Transferase</keyword>
<accession>A0ACB7U635</accession>
<organism evidence="1 2">
    <name type="scientific">Dioscorea alata</name>
    <name type="common">Purple yam</name>
    <dbReference type="NCBI Taxonomy" id="55571"/>
    <lineage>
        <taxon>Eukaryota</taxon>
        <taxon>Viridiplantae</taxon>
        <taxon>Streptophyta</taxon>
        <taxon>Embryophyta</taxon>
        <taxon>Tracheophyta</taxon>
        <taxon>Spermatophyta</taxon>
        <taxon>Magnoliopsida</taxon>
        <taxon>Liliopsida</taxon>
        <taxon>Dioscoreales</taxon>
        <taxon>Dioscoreaceae</taxon>
        <taxon>Dioscorea</taxon>
    </lineage>
</organism>
<keyword evidence="2" id="KW-1185">Reference proteome</keyword>
<gene>
    <name evidence="1" type="ORF">IHE45_18G032200</name>
</gene>
<dbReference type="EMBL" id="CM037028">
    <property type="protein sequence ID" value="KAH7655757.1"/>
    <property type="molecule type" value="Genomic_DNA"/>
</dbReference>
<comment type="caution">
    <text evidence="1">The sequence shown here is derived from an EMBL/GenBank/DDBJ whole genome shotgun (WGS) entry which is preliminary data.</text>
</comment>
<sequence>MLQKRFETFPEAFVKNLISPKAKKSIPQERQQAQEPSGMNKADAAFFSPFWNEIIKSLREEDYINNREMSLLSIPSNCGSLKIVQWPLFLLYSKIFLAINLALDCKDTQDDLWNRISRDEYMVYAVQECYYSVERILHSVVNDEGRLWVQRLFREINNNIYERSLAVTISYTNL</sequence>
<evidence type="ECO:0000313" key="2">
    <source>
        <dbReference type="Proteomes" id="UP000827976"/>
    </source>
</evidence>
<protein>
    <submittedName>
        <fullName evidence="1">1,3-beta-glucan synthase protein</fullName>
        <ecNumber evidence="1">2.4.1.34</ecNumber>
    </submittedName>
</protein>
<reference evidence="2" key="1">
    <citation type="journal article" date="2022" name="Nat. Commun.">
        <title>Chromosome evolution and the genetic basis of agronomically important traits in greater yam.</title>
        <authorList>
            <person name="Bredeson J.V."/>
            <person name="Lyons J.B."/>
            <person name="Oniyinde I.O."/>
            <person name="Okereke N.R."/>
            <person name="Kolade O."/>
            <person name="Nnabue I."/>
            <person name="Nwadili C.O."/>
            <person name="Hribova E."/>
            <person name="Parker M."/>
            <person name="Nwogha J."/>
            <person name="Shu S."/>
            <person name="Carlson J."/>
            <person name="Kariba R."/>
            <person name="Muthemba S."/>
            <person name="Knop K."/>
            <person name="Barton G.J."/>
            <person name="Sherwood A.V."/>
            <person name="Lopez-Montes A."/>
            <person name="Asiedu R."/>
            <person name="Jamnadass R."/>
            <person name="Muchugi A."/>
            <person name="Goodstein D."/>
            <person name="Egesi C.N."/>
            <person name="Featherston J."/>
            <person name="Asfaw A."/>
            <person name="Simpson G.G."/>
            <person name="Dolezel J."/>
            <person name="Hendre P.S."/>
            <person name="Van Deynze A."/>
            <person name="Kumar P.L."/>
            <person name="Obidiegwu J.E."/>
            <person name="Bhattacharjee R."/>
            <person name="Rokhsar D.S."/>
        </authorList>
    </citation>
    <scope>NUCLEOTIDE SEQUENCE [LARGE SCALE GENOMIC DNA]</scope>
    <source>
        <strain evidence="2">cv. TDa95/00328</strain>
    </source>
</reference>
<dbReference type="Proteomes" id="UP000827976">
    <property type="component" value="Chromosome 18"/>
</dbReference>
<proteinExistence type="predicted"/>
<evidence type="ECO:0000313" key="1">
    <source>
        <dbReference type="EMBL" id="KAH7655757.1"/>
    </source>
</evidence>
<keyword evidence="1" id="KW-0328">Glycosyltransferase</keyword>
<name>A0ACB7U635_DIOAL</name>